<dbReference type="PROSITE" id="PS50297">
    <property type="entry name" value="ANK_REP_REGION"/>
    <property type="match status" value="2"/>
</dbReference>
<dbReference type="InterPro" id="IPR002110">
    <property type="entry name" value="Ankyrin_rpt"/>
</dbReference>
<organism evidence="4 5">
    <name type="scientific">Mytilus coruscus</name>
    <name type="common">Sea mussel</name>
    <dbReference type="NCBI Taxonomy" id="42192"/>
    <lineage>
        <taxon>Eukaryota</taxon>
        <taxon>Metazoa</taxon>
        <taxon>Spiralia</taxon>
        <taxon>Lophotrochozoa</taxon>
        <taxon>Mollusca</taxon>
        <taxon>Bivalvia</taxon>
        <taxon>Autobranchia</taxon>
        <taxon>Pteriomorphia</taxon>
        <taxon>Mytilida</taxon>
        <taxon>Mytiloidea</taxon>
        <taxon>Mytilidae</taxon>
        <taxon>Mytilinae</taxon>
        <taxon>Mytilus</taxon>
    </lineage>
</organism>
<evidence type="ECO:0000256" key="3">
    <source>
        <dbReference type="PROSITE-ProRule" id="PRU00023"/>
    </source>
</evidence>
<accession>A0A6J8A0E4</accession>
<name>A0A6J8A0E4_MYTCO</name>
<dbReference type="EMBL" id="CACVKT020000289">
    <property type="protein sequence ID" value="CAC5358039.1"/>
    <property type="molecule type" value="Genomic_DNA"/>
</dbReference>
<gene>
    <name evidence="4" type="ORF">MCOR_1463</name>
</gene>
<feature type="repeat" description="ANK" evidence="3">
    <location>
        <begin position="89"/>
        <end position="121"/>
    </location>
</feature>
<feature type="repeat" description="ANK" evidence="3">
    <location>
        <begin position="56"/>
        <end position="88"/>
    </location>
</feature>
<keyword evidence="1" id="KW-0677">Repeat</keyword>
<dbReference type="OrthoDB" id="70519at2759"/>
<keyword evidence="5" id="KW-1185">Reference proteome</keyword>
<reference evidence="4 5" key="1">
    <citation type="submission" date="2020-06" db="EMBL/GenBank/DDBJ databases">
        <authorList>
            <person name="Li R."/>
            <person name="Bekaert M."/>
        </authorList>
    </citation>
    <scope>NUCLEOTIDE SEQUENCE [LARGE SCALE GENOMIC DNA]</scope>
    <source>
        <strain evidence="5">wild</strain>
    </source>
</reference>
<evidence type="ECO:0000313" key="4">
    <source>
        <dbReference type="EMBL" id="CAC5358039.1"/>
    </source>
</evidence>
<dbReference type="Gene3D" id="1.25.40.20">
    <property type="entry name" value="Ankyrin repeat-containing domain"/>
    <property type="match status" value="2"/>
</dbReference>
<dbReference type="InterPro" id="IPR036770">
    <property type="entry name" value="Ankyrin_rpt-contain_sf"/>
</dbReference>
<dbReference type="PANTHER" id="PTHR24173:SF74">
    <property type="entry name" value="ANKYRIN REPEAT DOMAIN-CONTAINING PROTEIN 16"/>
    <property type="match status" value="1"/>
</dbReference>
<dbReference type="Pfam" id="PF12796">
    <property type="entry name" value="Ank_2"/>
    <property type="match status" value="1"/>
</dbReference>
<protein>
    <submittedName>
        <fullName evidence="4">Uncharacterized protein</fullName>
    </submittedName>
</protein>
<evidence type="ECO:0000256" key="1">
    <source>
        <dbReference type="ARBA" id="ARBA00022737"/>
    </source>
</evidence>
<dbReference type="Pfam" id="PF13637">
    <property type="entry name" value="Ank_4"/>
    <property type="match status" value="1"/>
</dbReference>
<dbReference type="SMART" id="SM00248">
    <property type="entry name" value="ANK"/>
    <property type="match status" value="4"/>
</dbReference>
<keyword evidence="2 3" id="KW-0040">ANK repeat</keyword>
<dbReference type="PANTHER" id="PTHR24173">
    <property type="entry name" value="ANKYRIN REPEAT CONTAINING"/>
    <property type="match status" value="1"/>
</dbReference>
<dbReference type="PROSITE" id="PS50088">
    <property type="entry name" value="ANK_REPEAT"/>
    <property type="match status" value="2"/>
</dbReference>
<dbReference type="AlphaFoldDB" id="A0A6J8A0E4"/>
<evidence type="ECO:0000256" key="2">
    <source>
        <dbReference type="ARBA" id="ARBA00023043"/>
    </source>
</evidence>
<sequence length="176" mass="19643">MEITKIVELVIKAGAIIKKYNEKENSLLLLACNLRHNEIALVLLANDAEENEKDENGRTSLHTAAEDGNVELIKILMEHDADLDIPMNNGMTPIYIACRENRLEAVKMLFSCQADINKCDAIGWSPLHVSTSLNHKEVVAYLCDHDNAEINLSNKKGDSPLQFACKNCNEDLVQLI</sequence>
<dbReference type="SUPFAM" id="SSF48403">
    <property type="entry name" value="Ankyrin repeat"/>
    <property type="match status" value="1"/>
</dbReference>
<evidence type="ECO:0000313" key="5">
    <source>
        <dbReference type="Proteomes" id="UP000507470"/>
    </source>
</evidence>
<dbReference type="PRINTS" id="PR01415">
    <property type="entry name" value="ANKYRIN"/>
</dbReference>
<dbReference type="Proteomes" id="UP000507470">
    <property type="component" value="Unassembled WGS sequence"/>
</dbReference>
<proteinExistence type="predicted"/>